<feature type="region of interest" description="Disordered" evidence="1">
    <location>
        <begin position="67"/>
        <end position="120"/>
    </location>
</feature>
<sequence>MKNRKVFETGDRTDHLKGQKQRKDKTGEPPGFIAHVSFITTYQKSTDELKVTATDIRGELGYEGEVERQGRGAQAGAISRTTMASTRAVTAAAGKRRRRPTATRKAAWGDDSEKVVKTSR</sequence>
<evidence type="ECO:0000313" key="3">
    <source>
        <dbReference type="Proteomes" id="UP000198211"/>
    </source>
</evidence>
<comment type="caution">
    <text evidence="2">The sequence shown here is derived from an EMBL/GenBank/DDBJ whole genome shotgun (WGS) entry which is preliminary data.</text>
</comment>
<dbReference type="Proteomes" id="UP000198211">
    <property type="component" value="Unassembled WGS sequence"/>
</dbReference>
<feature type="compositionally biased region" description="Polar residues" evidence="1">
    <location>
        <begin position="79"/>
        <end position="88"/>
    </location>
</feature>
<organism evidence="2 3">
    <name type="scientific">Phytophthora megakarya</name>
    <dbReference type="NCBI Taxonomy" id="4795"/>
    <lineage>
        <taxon>Eukaryota</taxon>
        <taxon>Sar</taxon>
        <taxon>Stramenopiles</taxon>
        <taxon>Oomycota</taxon>
        <taxon>Peronosporomycetes</taxon>
        <taxon>Peronosporales</taxon>
        <taxon>Peronosporaceae</taxon>
        <taxon>Phytophthora</taxon>
    </lineage>
</organism>
<accession>A0A225WPQ7</accession>
<dbReference type="EMBL" id="NBNE01000413">
    <property type="protein sequence ID" value="OWZ19683.1"/>
    <property type="molecule type" value="Genomic_DNA"/>
</dbReference>
<proteinExistence type="predicted"/>
<protein>
    <submittedName>
        <fullName evidence="2">Uncharacterized protein</fullName>
    </submittedName>
</protein>
<gene>
    <name evidence="2" type="ORF">PHMEG_0006034</name>
</gene>
<reference evidence="3" key="1">
    <citation type="submission" date="2017-03" db="EMBL/GenBank/DDBJ databases">
        <title>Phytopthora megakarya and P. palmivora, two closely related causual agents of cacao black pod achieved similar genome size and gene model numbers by different mechanisms.</title>
        <authorList>
            <person name="Ali S."/>
            <person name="Shao J."/>
            <person name="Larry D.J."/>
            <person name="Kronmiller B."/>
            <person name="Shen D."/>
            <person name="Strem M.D."/>
            <person name="Melnick R.L."/>
            <person name="Guiltinan M.J."/>
            <person name="Tyler B.M."/>
            <person name="Meinhardt L.W."/>
            <person name="Bailey B.A."/>
        </authorList>
    </citation>
    <scope>NUCLEOTIDE SEQUENCE [LARGE SCALE GENOMIC DNA]</scope>
    <source>
        <strain evidence="3">zdho120</strain>
    </source>
</reference>
<feature type="region of interest" description="Disordered" evidence="1">
    <location>
        <begin position="1"/>
        <end position="31"/>
    </location>
</feature>
<dbReference type="AlphaFoldDB" id="A0A225WPQ7"/>
<feature type="compositionally biased region" description="Basic and acidic residues" evidence="1">
    <location>
        <begin position="1"/>
        <end position="17"/>
    </location>
</feature>
<name>A0A225WPQ7_9STRA</name>
<keyword evidence="3" id="KW-1185">Reference proteome</keyword>
<evidence type="ECO:0000256" key="1">
    <source>
        <dbReference type="SAM" id="MobiDB-lite"/>
    </source>
</evidence>
<feature type="compositionally biased region" description="Basic and acidic residues" evidence="1">
    <location>
        <begin position="107"/>
        <end position="120"/>
    </location>
</feature>
<evidence type="ECO:0000313" key="2">
    <source>
        <dbReference type="EMBL" id="OWZ19683.1"/>
    </source>
</evidence>